<dbReference type="CDD" id="cd07043">
    <property type="entry name" value="STAS_anti-anti-sigma_factors"/>
    <property type="match status" value="1"/>
</dbReference>
<name>A0ABY5DWF3_9ACTN</name>
<evidence type="ECO:0000259" key="1">
    <source>
        <dbReference type="PROSITE" id="PS50801"/>
    </source>
</evidence>
<dbReference type="Pfam" id="PF01740">
    <property type="entry name" value="STAS"/>
    <property type="match status" value="1"/>
</dbReference>
<dbReference type="Proteomes" id="UP001056035">
    <property type="component" value="Chromosome"/>
</dbReference>
<dbReference type="SUPFAM" id="SSF52091">
    <property type="entry name" value="SpoIIaa-like"/>
    <property type="match status" value="1"/>
</dbReference>
<protein>
    <submittedName>
        <fullName evidence="2">STAS domain-containing protein</fullName>
    </submittedName>
</protein>
<gene>
    <name evidence="2" type="ORF">NBH00_03040</name>
</gene>
<evidence type="ECO:0000313" key="3">
    <source>
        <dbReference type="Proteomes" id="UP001056035"/>
    </source>
</evidence>
<dbReference type="PROSITE" id="PS50801">
    <property type="entry name" value="STAS"/>
    <property type="match status" value="1"/>
</dbReference>
<dbReference type="InterPro" id="IPR002645">
    <property type="entry name" value="STAS_dom"/>
</dbReference>
<dbReference type="EMBL" id="CP098502">
    <property type="protein sequence ID" value="UTI65192.1"/>
    <property type="molecule type" value="Genomic_DNA"/>
</dbReference>
<organism evidence="2 3">
    <name type="scientific">Paraconexibacter antarcticus</name>
    <dbReference type="NCBI Taxonomy" id="2949664"/>
    <lineage>
        <taxon>Bacteria</taxon>
        <taxon>Bacillati</taxon>
        <taxon>Actinomycetota</taxon>
        <taxon>Thermoleophilia</taxon>
        <taxon>Solirubrobacterales</taxon>
        <taxon>Paraconexibacteraceae</taxon>
        <taxon>Paraconexibacter</taxon>
    </lineage>
</organism>
<dbReference type="RefSeq" id="WP_254571879.1">
    <property type="nucleotide sequence ID" value="NZ_CP098502.1"/>
</dbReference>
<sequence length="121" mass="12394">MTGATLDFRHPPDGTVVTVRGDVDSANANALLAAIERRLFTGRDARAILDISDVDYFDSAGVNLVFRLARRLAGYGSELVVVAPPTSIAGAALRHANAGSAVVVADAVPAAAPSRPAGPDD</sequence>
<accession>A0ABY5DWF3</accession>
<reference evidence="2 3" key="1">
    <citation type="submission" date="2022-06" db="EMBL/GenBank/DDBJ databases">
        <title>Paraconexibacter antarcticus.</title>
        <authorList>
            <person name="Kim C.S."/>
        </authorList>
    </citation>
    <scope>NUCLEOTIDE SEQUENCE [LARGE SCALE GENOMIC DNA]</scope>
    <source>
        <strain evidence="2 3">02-257</strain>
    </source>
</reference>
<keyword evidence="3" id="KW-1185">Reference proteome</keyword>
<dbReference type="InterPro" id="IPR036513">
    <property type="entry name" value="STAS_dom_sf"/>
</dbReference>
<dbReference type="Gene3D" id="3.30.750.24">
    <property type="entry name" value="STAS domain"/>
    <property type="match status" value="1"/>
</dbReference>
<evidence type="ECO:0000313" key="2">
    <source>
        <dbReference type="EMBL" id="UTI65192.1"/>
    </source>
</evidence>
<feature type="domain" description="STAS" evidence="1">
    <location>
        <begin position="4"/>
        <end position="88"/>
    </location>
</feature>
<proteinExistence type="predicted"/>